<evidence type="ECO:0000256" key="2">
    <source>
        <dbReference type="ARBA" id="ARBA00001997"/>
    </source>
</evidence>
<proteinExistence type="inferred from homology"/>
<evidence type="ECO:0000256" key="1">
    <source>
        <dbReference type="ARBA" id="ARBA00001298"/>
    </source>
</evidence>
<comment type="function">
    <text evidence="2 5">Catalyzes the epimerization of the C3' and C5'positions of dTDP-6-deoxy-D-xylo-4-hexulose, forming dTDP-6-deoxy-L-lyxo-4-hexulose.</text>
</comment>
<dbReference type="CDD" id="cd00438">
    <property type="entry name" value="cupin_RmlC"/>
    <property type="match status" value="1"/>
</dbReference>
<dbReference type="SUPFAM" id="SSF51182">
    <property type="entry name" value="RmlC-like cupins"/>
    <property type="match status" value="1"/>
</dbReference>
<comment type="catalytic activity">
    <reaction evidence="1 5">
        <text>dTDP-4-dehydro-6-deoxy-alpha-D-glucose = dTDP-4-dehydro-beta-L-rhamnose</text>
        <dbReference type="Rhea" id="RHEA:16969"/>
        <dbReference type="ChEBI" id="CHEBI:57649"/>
        <dbReference type="ChEBI" id="CHEBI:62830"/>
        <dbReference type="EC" id="5.1.3.13"/>
    </reaction>
</comment>
<reference evidence="7" key="1">
    <citation type="journal article" date="2019" name="Int. J. Syst. Evol. Microbiol.">
        <title>The Global Catalogue of Microorganisms (GCM) 10K type strain sequencing project: providing services to taxonomists for standard genome sequencing and annotation.</title>
        <authorList>
            <consortium name="The Broad Institute Genomics Platform"/>
            <consortium name="The Broad Institute Genome Sequencing Center for Infectious Disease"/>
            <person name="Wu L."/>
            <person name="Ma J."/>
        </authorList>
    </citation>
    <scope>NUCLEOTIDE SEQUENCE [LARGE SCALE GENOMIC DNA]</scope>
    <source>
        <strain evidence="7">CECT 8570</strain>
    </source>
</reference>
<evidence type="ECO:0000313" key="7">
    <source>
        <dbReference type="Proteomes" id="UP001595840"/>
    </source>
</evidence>
<dbReference type="RefSeq" id="WP_290263604.1">
    <property type="nucleotide sequence ID" value="NZ_JAUFQG010000006.1"/>
</dbReference>
<evidence type="ECO:0000256" key="5">
    <source>
        <dbReference type="RuleBase" id="RU364069"/>
    </source>
</evidence>
<sequence length="183" mass="20991">MKIINTAIPSVKILEPVVFHDERGFFTEAFRDNWFRSNVADVTFVQDNLVRSKRGVLRGMHYQMEQSQGKLIKVTEGEVFDVVIDLRQASDTYGHWLGVTLSAQNKRQLWVPEGFAHGYLALSTHTNLDYRCTNYYHPESEVAIKWDDSDLAIAWPLETNQKPLLSVKDACAIPFQLAPKFKC</sequence>
<accession>A0ABV8V7S3</accession>
<comment type="subunit">
    <text evidence="5">Homodimer.</text>
</comment>
<dbReference type="InterPro" id="IPR011051">
    <property type="entry name" value="RmlC_Cupin_sf"/>
</dbReference>
<organism evidence="6 7">
    <name type="scientific">Simiduia curdlanivorans</name>
    <dbReference type="NCBI Taxonomy" id="1492769"/>
    <lineage>
        <taxon>Bacteria</taxon>
        <taxon>Pseudomonadati</taxon>
        <taxon>Pseudomonadota</taxon>
        <taxon>Gammaproteobacteria</taxon>
        <taxon>Cellvibrionales</taxon>
        <taxon>Cellvibrionaceae</taxon>
        <taxon>Simiduia</taxon>
    </lineage>
</organism>
<dbReference type="Pfam" id="PF00908">
    <property type="entry name" value="dTDP_sugar_isom"/>
    <property type="match status" value="1"/>
</dbReference>
<comment type="pathway">
    <text evidence="5">Carbohydrate biosynthesis; dTDP-L-rhamnose biosynthesis.</text>
</comment>
<dbReference type="InterPro" id="IPR000888">
    <property type="entry name" value="RmlC-like"/>
</dbReference>
<dbReference type="PANTHER" id="PTHR21047">
    <property type="entry name" value="DTDP-6-DEOXY-D-GLUCOSE-3,5 EPIMERASE"/>
    <property type="match status" value="1"/>
</dbReference>
<dbReference type="InterPro" id="IPR014710">
    <property type="entry name" value="RmlC-like_jellyroll"/>
</dbReference>
<protein>
    <recommendedName>
        <fullName evidence="4 5">dTDP-4-dehydrorhamnose 3,5-epimerase</fullName>
        <ecNumber evidence="3 5">5.1.3.13</ecNumber>
    </recommendedName>
    <alternativeName>
        <fullName evidence="5">Thymidine diphospho-4-keto-rhamnose 3,5-epimerase</fullName>
    </alternativeName>
</protein>
<name>A0ABV8V7S3_9GAMM</name>
<dbReference type="EC" id="5.1.3.13" evidence="3 5"/>
<dbReference type="Proteomes" id="UP001595840">
    <property type="component" value="Unassembled WGS sequence"/>
</dbReference>
<keyword evidence="5 6" id="KW-0413">Isomerase</keyword>
<comment type="similarity">
    <text evidence="5">Belongs to the dTDP-4-dehydrorhamnose 3,5-epimerase family.</text>
</comment>
<keyword evidence="7" id="KW-1185">Reference proteome</keyword>
<gene>
    <name evidence="6" type="primary">rfbC</name>
    <name evidence="6" type="ORF">ACFOX3_12770</name>
</gene>
<dbReference type="PANTHER" id="PTHR21047:SF2">
    <property type="entry name" value="THYMIDINE DIPHOSPHO-4-KETO-RHAMNOSE 3,5-EPIMERASE"/>
    <property type="match status" value="1"/>
</dbReference>
<comment type="caution">
    <text evidence="6">The sequence shown here is derived from an EMBL/GenBank/DDBJ whole genome shotgun (WGS) entry which is preliminary data.</text>
</comment>
<dbReference type="Gene3D" id="2.60.120.10">
    <property type="entry name" value="Jelly Rolls"/>
    <property type="match status" value="1"/>
</dbReference>
<evidence type="ECO:0000313" key="6">
    <source>
        <dbReference type="EMBL" id="MFC4363182.1"/>
    </source>
</evidence>
<dbReference type="GO" id="GO:0008830">
    <property type="term" value="F:dTDP-4-dehydrorhamnose 3,5-epimerase activity"/>
    <property type="evidence" value="ECO:0007669"/>
    <property type="project" value="UniProtKB-EC"/>
</dbReference>
<dbReference type="NCBIfam" id="TIGR01221">
    <property type="entry name" value="rmlC"/>
    <property type="match status" value="1"/>
</dbReference>
<evidence type="ECO:0000256" key="3">
    <source>
        <dbReference type="ARBA" id="ARBA00012098"/>
    </source>
</evidence>
<evidence type="ECO:0000256" key="4">
    <source>
        <dbReference type="ARBA" id="ARBA00019595"/>
    </source>
</evidence>
<dbReference type="EMBL" id="JBHSCX010000017">
    <property type="protein sequence ID" value="MFC4363182.1"/>
    <property type="molecule type" value="Genomic_DNA"/>
</dbReference>